<name>A0ABW5P7Q7_9BACL</name>
<evidence type="ECO:0000313" key="3">
    <source>
        <dbReference type="Proteomes" id="UP001597541"/>
    </source>
</evidence>
<keyword evidence="1" id="KW-0812">Transmembrane</keyword>
<evidence type="ECO:0008006" key="4">
    <source>
        <dbReference type="Google" id="ProtNLM"/>
    </source>
</evidence>
<accession>A0ABW5P7Q7</accession>
<feature type="transmembrane region" description="Helical" evidence="1">
    <location>
        <begin position="12"/>
        <end position="30"/>
    </location>
</feature>
<feature type="transmembrane region" description="Helical" evidence="1">
    <location>
        <begin position="82"/>
        <end position="105"/>
    </location>
</feature>
<keyword evidence="1" id="KW-1133">Transmembrane helix</keyword>
<reference evidence="3" key="1">
    <citation type="journal article" date="2019" name="Int. J. Syst. Evol. Microbiol.">
        <title>The Global Catalogue of Microorganisms (GCM) 10K type strain sequencing project: providing services to taxonomists for standard genome sequencing and annotation.</title>
        <authorList>
            <consortium name="The Broad Institute Genomics Platform"/>
            <consortium name="The Broad Institute Genome Sequencing Center for Infectious Disease"/>
            <person name="Wu L."/>
            <person name="Ma J."/>
        </authorList>
    </citation>
    <scope>NUCLEOTIDE SEQUENCE [LARGE SCALE GENOMIC DNA]</scope>
    <source>
        <strain evidence="3">KCTC 3950</strain>
    </source>
</reference>
<protein>
    <recommendedName>
        <fullName evidence="4">VanZ-like domain-containing protein</fullName>
    </recommendedName>
</protein>
<keyword evidence="1" id="KW-0472">Membrane</keyword>
<evidence type="ECO:0000256" key="1">
    <source>
        <dbReference type="SAM" id="Phobius"/>
    </source>
</evidence>
<comment type="caution">
    <text evidence="2">The sequence shown here is derived from an EMBL/GenBank/DDBJ whole genome shotgun (WGS) entry which is preliminary data.</text>
</comment>
<organism evidence="2 3">
    <name type="scientific">Paenibacillus gansuensis</name>
    <dbReference type="NCBI Taxonomy" id="306542"/>
    <lineage>
        <taxon>Bacteria</taxon>
        <taxon>Bacillati</taxon>
        <taxon>Bacillota</taxon>
        <taxon>Bacilli</taxon>
        <taxon>Bacillales</taxon>
        <taxon>Paenibacillaceae</taxon>
        <taxon>Paenibacillus</taxon>
    </lineage>
</organism>
<sequence length="152" mass="17335">MNPTIKRMVMQLVYVAVFLFLCKIGLEWQSDYLQNATRGYHRFENNVREIHLVSCLLPLGLGVLLALPRLRKLMRQPGTWRVDWFSLIIVGLPALYVLLLPIFLYSGIRLSYLPLGKTLITSSGGLNTATTLSGVILGYLWIVVWKRGRDTE</sequence>
<dbReference type="EMBL" id="JBHUME010000002">
    <property type="protein sequence ID" value="MFD2611054.1"/>
    <property type="molecule type" value="Genomic_DNA"/>
</dbReference>
<evidence type="ECO:0000313" key="2">
    <source>
        <dbReference type="EMBL" id="MFD2611054.1"/>
    </source>
</evidence>
<feature type="transmembrane region" description="Helical" evidence="1">
    <location>
        <begin position="125"/>
        <end position="145"/>
    </location>
</feature>
<gene>
    <name evidence="2" type="ORF">ACFSUF_01295</name>
</gene>
<proteinExistence type="predicted"/>
<dbReference type="RefSeq" id="WP_377599331.1">
    <property type="nucleotide sequence ID" value="NZ_JBHUME010000002.1"/>
</dbReference>
<dbReference type="Proteomes" id="UP001597541">
    <property type="component" value="Unassembled WGS sequence"/>
</dbReference>
<feature type="transmembrane region" description="Helical" evidence="1">
    <location>
        <begin position="50"/>
        <end position="70"/>
    </location>
</feature>
<keyword evidence="3" id="KW-1185">Reference proteome</keyword>